<feature type="region of interest" description="Disordered" evidence="1">
    <location>
        <begin position="1"/>
        <end position="46"/>
    </location>
</feature>
<proteinExistence type="predicted"/>
<feature type="region of interest" description="Disordered" evidence="1">
    <location>
        <begin position="101"/>
        <end position="126"/>
    </location>
</feature>
<accession>A0A8R7TID5</accession>
<keyword evidence="3" id="KW-1185">Reference proteome</keyword>
<organism evidence="2 3">
    <name type="scientific">Triticum urartu</name>
    <name type="common">Red wild einkorn</name>
    <name type="synonym">Crithodium urartu</name>
    <dbReference type="NCBI Taxonomy" id="4572"/>
    <lineage>
        <taxon>Eukaryota</taxon>
        <taxon>Viridiplantae</taxon>
        <taxon>Streptophyta</taxon>
        <taxon>Embryophyta</taxon>
        <taxon>Tracheophyta</taxon>
        <taxon>Spermatophyta</taxon>
        <taxon>Magnoliopsida</taxon>
        <taxon>Liliopsida</taxon>
        <taxon>Poales</taxon>
        <taxon>Poaceae</taxon>
        <taxon>BOP clade</taxon>
        <taxon>Pooideae</taxon>
        <taxon>Triticodae</taxon>
        <taxon>Triticeae</taxon>
        <taxon>Triticinae</taxon>
        <taxon>Triticum</taxon>
    </lineage>
</organism>
<sequence>PSRSTISSPTPSPASRPTSASAPTSTGSSARRTSIRRRARSPAGMGHCLHHHRLFVAAAADMCEGCLSSSKNEMKDAEETGSMACSCCKALNLHVHISSSREFENTHTTASRRSIHPVMDPSGTSH</sequence>
<dbReference type="Gramene" id="TuG1812G0200003213.01.T01">
    <property type="protein sequence ID" value="TuG1812G0200003213.01.T01"/>
    <property type="gene ID" value="TuG1812G0200003213.01"/>
</dbReference>
<reference evidence="2" key="3">
    <citation type="submission" date="2022-06" db="UniProtKB">
        <authorList>
            <consortium name="EnsemblPlants"/>
        </authorList>
    </citation>
    <scope>IDENTIFICATION</scope>
</reference>
<reference evidence="2" key="2">
    <citation type="submission" date="2018-03" db="EMBL/GenBank/DDBJ databases">
        <title>The Triticum urartu genome reveals the dynamic nature of wheat genome evolution.</title>
        <authorList>
            <person name="Ling H."/>
            <person name="Ma B."/>
            <person name="Shi X."/>
            <person name="Liu H."/>
            <person name="Dong L."/>
            <person name="Sun H."/>
            <person name="Cao Y."/>
            <person name="Gao Q."/>
            <person name="Zheng S."/>
            <person name="Li Y."/>
            <person name="Yu Y."/>
            <person name="Du H."/>
            <person name="Qi M."/>
            <person name="Li Y."/>
            <person name="Yu H."/>
            <person name="Cui Y."/>
            <person name="Wang N."/>
            <person name="Chen C."/>
            <person name="Wu H."/>
            <person name="Zhao Y."/>
            <person name="Zhang J."/>
            <person name="Li Y."/>
            <person name="Zhou W."/>
            <person name="Zhang B."/>
            <person name="Hu W."/>
            <person name="Eijk M."/>
            <person name="Tang J."/>
            <person name="Witsenboer H."/>
            <person name="Zhao S."/>
            <person name="Li Z."/>
            <person name="Zhang A."/>
            <person name="Wang D."/>
            <person name="Liang C."/>
        </authorList>
    </citation>
    <scope>NUCLEOTIDE SEQUENCE [LARGE SCALE GENOMIC DNA]</scope>
    <source>
        <strain evidence="2">cv. G1812</strain>
    </source>
</reference>
<name>A0A8R7TID5_TRIUA</name>
<protein>
    <submittedName>
        <fullName evidence="2">Uncharacterized protein</fullName>
    </submittedName>
</protein>
<dbReference type="AlphaFoldDB" id="A0A8R7TID5"/>
<dbReference type="EnsemblPlants" id="TuG1812G0200003213.01.T01">
    <property type="protein sequence ID" value="TuG1812G0200003213.01.T01"/>
    <property type="gene ID" value="TuG1812G0200003213.01"/>
</dbReference>
<feature type="compositionally biased region" description="Low complexity" evidence="1">
    <location>
        <begin position="1"/>
        <end position="32"/>
    </location>
</feature>
<dbReference type="Proteomes" id="UP000015106">
    <property type="component" value="Chromosome 2"/>
</dbReference>
<evidence type="ECO:0000256" key="1">
    <source>
        <dbReference type="SAM" id="MobiDB-lite"/>
    </source>
</evidence>
<evidence type="ECO:0000313" key="3">
    <source>
        <dbReference type="Proteomes" id="UP000015106"/>
    </source>
</evidence>
<evidence type="ECO:0000313" key="2">
    <source>
        <dbReference type="EnsemblPlants" id="TuG1812G0200003213.01.T01"/>
    </source>
</evidence>
<reference evidence="3" key="1">
    <citation type="journal article" date="2013" name="Nature">
        <title>Draft genome of the wheat A-genome progenitor Triticum urartu.</title>
        <authorList>
            <person name="Ling H.Q."/>
            <person name="Zhao S."/>
            <person name="Liu D."/>
            <person name="Wang J."/>
            <person name="Sun H."/>
            <person name="Zhang C."/>
            <person name="Fan H."/>
            <person name="Li D."/>
            <person name="Dong L."/>
            <person name="Tao Y."/>
            <person name="Gao C."/>
            <person name="Wu H."/>
            <person name="Li Y."/>
            <person name="Cui Y."/>
            <person name="Guo X."/>
            <person name="Zheng S."/>
            <person name="Wang B."/>
            <person name="Yu K."/>
            <person name="Liang Q."/>
            <person name="Yang W."/>
            <person name="Lou X."/>
            <person name="Chen J."/>
            <person name="Feng M."/>
            <person name="Jian J."/>
            <person name="Zhang X."/>
            <person name="Luo G."/>
            <person name="Jiang Y."/>
            <person name="Liu J."/>
            <person name="Wang Z."/>
            <person name="Sha Y."/>
            <person name="Zhang B."/>
            <person name="Wu H."/>
            <person name="Tang D."/>
            <person name="Shen Q."/>
            <person name="Xue P."/>
            <person name="Zou S."/>
            <person name="Wang X."/>
            <person name="Liu X."/>
            <person name="Wang F."/>
            <person name="Yang Y."/>
            <person name="An X."/>
            <person name="Dong Z."/>
            <person name="Zhang K."/>
            <person name="Zhang X."/>
            <person name="Luo M.C."/>
            <person name="Dvorak J."/>
            <person name="Tong Y."/>
            <person name="Wang J."/>
            <person name="Yang H."/>
            <person name="Li Z."/>
            <person name="Wang D."/>
            <person name="Zhang A."/>
            <person name="Wang J."/>
        </authorList>
    </citation>
    <scope>NUCLEOTIDE SEQUENCE</scope>
    <source>
        <strain evidence="3">cv. G1812</strain>
    </source>
</reference>